<evidence type="ECO:0000256" key="3">
    <source>
        <dbReference type="ARBA" id="ARBA00022630"/>
    </source>
</evidence>
<keyword evidence="4" id="KW-0812">Transmembrane</keyword>
<dbReference type="SUPFAM" id="SSF50022">
    <property type="entry name" value="ISP domain"/>
    <property type="match status" value="1"/>
</dbReference>
<keyword evidence="12" id="KW-0472">Membrane</keyword>
<evidence type="ECO:0000256" key="11">
    <source>
        <dbReference type="ARBA" id="ARBA00023014"/>
    </source>
</evidence>
<gene>
    <name evidence="17" type="ORF">JVT61DRAFT_5799</name>
</gene>
<dbReference type="InterPro" id="IPR014349">
    <property type="entry name" value="Rieske_Fe-S_prot"/>
</dbReference>
<evidence type="ECO:0000256" key="15">
    <source>
        <dbReference type="ARBA" id="ARBA00072517"/>
    </source>
</evidence>
<comment type="similarity">
    <text evidence="2">Belongs to the Rieske iron-sulfur protein family.</text>
</comment>
<evidence type="ECO:0000256" key="5">
    <source>
        <dbReference type="ARBA" id="ARBA00022714"/>
    </source>
</evidence>
<dbReference type="PANTHER" id="PTHR10134">
    <property type="entry name" value="CYTOCHROME B-C1 COMPLEX SUBUNIT RIESKE, MITOCHONDRIAL"/>
    <property type="match status" value="1"/>
</dbReference>
<dbReference type="Pfam" id="PF00355">
    <property type="entry name" value="Rieske"/>
    <property type="match status" value="1"/>
</dbReference>
<evidence type="ECO:0000256" key="2">
    <source>
        <dbReference type="ARBA" id="ARBA00010651"/>
    </source>
</evidence>
<dbReference type="Gene3D" id="3.50.50.60">
    <property type="entry name" value="FAD/NAD(P)-binding domain"/>
    <property type="match status" value="1"/>
</dbReference>
<keyword evidence="6" id="KW-0479">Metal-binding</keyword>
<evidence type="ECO:0000256" key="10">
    <source>
        <dbReference type="ARBA" id="ARBA00023004"/>
    </source>
</evidence>
<dbReference type="InterPro" id="IPR004192">
    <property type="entry name" value="Rieske_TM"/>
</dbReference>
<dbReference type="FunFam" id="2.102.10.10:FF:000001">
    <property type="entry name" value="Cytochrome b-c1 complex subunit Rieske, mitochondrial"/>
    <property type="match status" value="1"/>
</dbReference>
<dbReference type="InterPro" id="IPR036922">
    <property type="entry name" value="Rieske_2Fe-2S_sf"/>
</dbReference>
<dbReference type="InterPro" id="IPR036188">
    <property type="entry name" value="FAD/NAD-bd_sf"/>
</dbReference>
<keyword evidence="18" id="KW-1185">Reference proteome</keyword>
<dbReference type="InterPro" id="IPR037008">
    <property type="entry name" value="bc1_Rieske_TM_sf"/>
</dbReference>
<dbReference type="SUPFAM" id="SSF51905">
    <property type="entry name" value="FAD/NAD(P)-binding domain"/>
    <property type="match status" value="1"/>
</dbReference>
<keyword evidence="5" id="KW-0001">2Fe-2S</keyword>
<dbReference type="InterPro" id="IPR017941">
    <property type="entry name" value="Rieske_2Fe-2S"/>
</dbReference>
<dbReference type="Pfam" id="PF01494">
    <property type="entry name" value="FAD_binding_3"/>
    <property type="match status" value="1"/>
</dbReference>
<organism evidence="17 18">
    <name type="scientific">Boletus reticuloceps</name>
    <dbReference type="NCBI Taxonomy" id="495285"/>
    <lineage>
        <taxon>Eukaryota</taxon>
        <taxon>Fungi</taxon>
        <taxon>Dikarya</taxon>
        <taxon>Basidiomycota</taxon>
        <taxon>Agaricomycotina</taxon>
        <taxon>Agaricomycetes</taxon>
        <taxon>Agaricomycetidae</taxon>
        <taxon>Boletales</taxon>
        <taxon>Boletineae</taxon>
        <taxon>Boletaceae</taxon>
        <taxon>Boletoideae</taxon>
        <taxon>Boletus</taxon>
    </lineage>
</organism>
<dbReference type="GO" id="GO:0046872">
    <property type="term" value="F:metal ion binding"/>
    <property type="evidence" value="ECO:0007669"/>
    <property type="project" value="UniProtKB-KW"/>
</dbReference>
<dbReference type="InterPro" id="IPR006317">
    <property type="entry name" value="Ubiquinol_cyt_c_Rdtase_Fe-S-su"/>
</dbReference>
<evidence type="ECO:0000256" key="4">
    <source>
        <dbReference type="ARBA" id="ARBA00022692"/>
    </source>
</evidence>
<evidence type="ECO:0000256" key="8">
    <source>
        <dbReference type="ARBA" id="ARBA00022989"/>
    </source>
</evidence>
<dbReference type="NCBIfam" id="TIGR01416">
    <property type="entry name" value="Rieske_proteo"/>
    <property type="match status" value="1"/>
</dbReference>
<dbReference type="CDD" id="cd03470">
    <property type="entry name" value="Rieske_cytochrome_bc1"/>
    <property type="match status" value="1"/>
</dbReference>
<dbReference type="Pfam" id="PF02921">
    <property type="entry name" value="UCR_TM"/>
    <property type="match status" value="1"/>
</dbReference>
<dbReference type="InterPro" id="IPR002938">
    <property type="entry name" value="FAD-bd"/>
</dbReference>
<dbReference type="GO" id="GO:0016491">
    <property type="term" value="F:oxidoreductase activity"/>
    <property type="evidence" value="ECO:0007669"/>
    <property type="project" value="UniProtKB-KW"/>
</dbReference>
<proteinExistence type="inferred from homology"/>
<sequence>MCAHKPEIIVAGGGIAGAAIALFLSRLNTNVIVLEGRPGRPTFAEGGILMLAPNGMHVLGGLGLARTLLQRDSGVQVPWITINDSAGGHIGKVPQGSEERYGFASTMVMRSDIHDVLLDEVERKRLDVKWNAQVQSIEEFDDGVLVRWIQDGLPHEKKVDLLIGADGTWSTVRPSVPGLSDLLTPDRPCVMIHGRQGFVGMAIFDRERKKVGWWTTHEAPDRTREEWKIPKKEALGEVPQLIAATEASDNQLFVWPVFQVRKLERWHSRRTVLIGDAAHAMPPHSGQGASQALEDAGYLAYLLRAQIESAVSGTKELDWTPLLAQFQMDRQPRVNEIVDEADRRGSMKKDQSVLGYMMKKWIMWSMFLFMRESWGDGWFGYKVPGIDECVLQVANIPMASFSTVRKAVNISPTVRVLPTGIPSAPHLNLAARAPAHGHGVAPRSDAPKSFTGGVKTTSLGLVSRTYVSPLATPFYQPRLLHTSAIAKDAPEVPDFSTYRPKSDEANRAMSYFMVGSLGVLSASVAKSAITGFLETMAASADVLALAKAEVELASIPEGKNVIIKWRGKPVFIRHRTTDEIQEARSTNWKTFRDPESDESRTKKPEWLVMVGVCTHLGCVPIGEAGDFGGWFCPCHGSHYDISGRARKGPAPLNLEIPPYEFNDADGKITIG</sequence>
<dbReference type="OrthoDB" id="47494at2759"/>
<evidence type="ECO:0000259" key="16">
    <source>
        <dbReference type="PROSITE" id="PS51296"/>
    </source>
</evidence>
<feature type="domain" description="Rieske" evidence="16">
    <location>
        <begin position="600"/>
        <end position="668"/>
    </location>
</feature>
<dbReference type="EMBL" id="JAGFBS010000002">
    <property type="protein sequence ID" value="KAG6381385.1"/>
    <property type="molecule type" value="Genomic_DNA"/>
</dbReference>
<dbReference type="PRINTS" id="PR00420">
    <property type="entry name" value="RNGMNOXGNASE"/>
</dbReference>
<comment type="subcellular location">
    <subcellularLocation>
        <location evidence="1">Membrane</location>
        <topology evidence="1">Single-pass membrane protein</topology>
    </subcellularLocation>
</comment>
<evidence type="ECO:0000256" key="14">
    <source>
        <dbReference type="ARBA" id="ARBA00034078"/>
    </source>
</evidence>
<evidence type="ECO:0000313" key="18">
    <source>
        <dbReference type="Proteomes" id="UP000683000"/>
    </source>
</evidence>
<dbReference type="GO" id="GO:0071949">
    <property type="term" value="F:FAD binding"/>
    <property type="evidence" value="ECO:0007669"/>
    <property type="project" value="InterPro"/>
</dbReference>
<dbReference type="SUPFAM" id="SSF81502">
    <property type="entry name" value="ISP transmembrane anchor"/>
    <property type="match status" value="1"/>
</dbReference>
<reference evidence="17" key="1">
    <citation type="submission" date="2021-03" db="EMBL/GenBank/DDBJ databases">
        <title>Evolutionary innovations through gain and loss of genes in the ectomycorrhizal Boletales.</title>
        <authorList>
            <person name="Wu G."/>
            <person name="Miyauchi S."/>
            <person name="Morin E."/>
            <person name="Yang Z.-L."/>
            <person name="Xu J."/>
            <person name="Martin F.M."/>
        </authorList>
    </citation>
    <scope>NUCLEOTIDE SEQUENCE</scope>
    <source>
        <strain evidence="17">BR01</strain>
    </source>
</reference>
<evidence type="ECO:0000256" key="7">
    <source>
        <dbReference type="ARBA" id="ARBA00022827"/>
    </source>
</evidence>
<evidence type="ECO:0000256" key="12">
    <source>
        <dbReference type="ARBA" id="ARBA00023136"/>
    </source>
</evidence>
<evidence type="ECO:0000256" key="6">
    <source>
        <dbReference type="ARBA" id="ARBA00022723"/>
    </source>
</evidence>
<keyword evidence="7" id="KW-0274">FAD</keyword>
<comment type="caution">
    <text evidence="17">The sequence shown here is derived from an EMBL/GenBank/DDBJ whole genome shotgun (WGS) entry which is preliminary data.</text>
</comment>
<name>A0A8I2YZ29_9AGAM</name>
<dbReference type="PROSITE" id="PS51296">
    <property type="entry name" value="RIESKE"/>
    <property type="match status" value="1"/>
</dbReference>
<keyword evidence="10" id="KW-0408">Iron</keyword>
<accession>A0A8I2YZ29</accession>
<keyword evidence="3" id="KW-0285">Flavoprotein</keyword>
<keyword evidence="13" id="KW-1015">Disulfide bond</keyword>
<comment type="cofactor">
    <cofactor evidence="14">
        <name>[2Fe-2S] cluster</name>
        <dbReference type="ChEBI" id="CHEBI:190135"/>
    </cofactor>
</comment>
<evidence type="ECO:0000256" key="13">
    <source>
        <dbReference type="ARBA" id="ARBA00023157"/>
    </source>
</evidence>
<keyword evidence="8" id="KW-1133">Transmembrane helix</keyword>
<dbReference type="GO" id="GO:0051537">
    <property type="term" value="F:2 iron, 2 sulfur cluster binding"/>
    <property type="evidence" value="ECO:0007669"/>
    <property type="project" value="UniProtKB-KW"/>
</dbReference>
<protein>
    <recommendedName>
        <fullName evidence="15">Cytochrome b-c1 complex subunit Rieske, mitochondrial</fullName>
    </recommendedName>
</protein>
<dbReference type="GO" id="GO:0016020">
    <property type="term" value="C:membrane"/>
    <property type="evidence" value="ECO:0007669"/>
    <property type="project" value="UniProtKB-SubCell"/>
</dbReference>
<dbReference type="Proteomes" id="UP000683000">
    <property type="component" value="Unassembled WGS sequence"/>
</dbReference>
<evidence type="ECO:0000256" key="1">
    <source>
        <dbReference type="ARBA" id="ARBA00004167"/>
    </source>
</evidence>
<dbReference type="GO" id="GO:0008121">
    <property type="term" value="F:quinol-cytochrome-c reductase activity"/>
    <property type="evidence" value="ECO:0007669"/>
    <property type="project" value="InterPro"/>
</dbReference>
<keyword evidence="11" id="KW-0411">Iron-sulfur</keyword>
<dbReference type="Gene3D" id="1.20.5.270">
    <property type="entry name" value="Ubiquinol cytochrome reductase, transmembrane domain"/>
    <property type="match status" value="1"/>
</dbReference>
<keyword evidence="9" id="KW-0560">Oxidoreductase</keyword>
<evidence type="ECO:0000313" key="17">
    <source>
        <dbReference type="EMBL" id="KAG6381385.1"/>
    </source>
</evidence>
<dbReference type="Gene3D" id="2.102.10.10">
    <property type="entry name" value="Rieske [2Fe-2S] iron-sulphur domain"/>
    <property type="match status" value="1"/>
</dbReference>
<dbReference type="AlphaFoldDB" id="A0A8I2YZ29"/>
<evidence type="ECO:0000256" key="9">
    <source>
        <dbReference type="ARBA" id="ARBA00023002"/>
    </source>
</evidence>